<dbReference type="KEGG" id="mpro:BJP34_18790"/>
<dbReference type="AlphaFoldDB" id="A0A1D8TU84"/>
<dbReference type="Proteomes" id="UP000177870">
    <property type="component" value="Chromosome"/>
</dbReference>
<dbReference type="RefSeq" id="WP_070393657.1">
    <property type="nucleotide sequence ID" value="NZ_CP017599.1"/>
</dbReference>
<dbReference type="OrthoDB" id="462757at2"/>
<proteinExistence type="predicted"/>
<name>A0A1D8TU84_9CYAN</name>
<dbReference type="STRING" id="1458985.BJP34_18790"/>
<organism evidence="1 2">
    <name type="scientific">Moorena producens PAL-8-15-08-1</name>
    <dbReference type="NCBI Taxonomy" id="1458985"/>
    <lineage>
        <taxon>Bacteria</taxon>
        <taxon>Bacillati</taxon>
        <taxon>Cyanobacteriota</taxon>
        <taxon>Cyanophyceae</taxon>
        <taxon>Coleofasciculales</taxon>
        <taxon>Coleofasciculaceae</taxon>
        <taxon>Moorena</taxon>
    </lineage>
</organism>
<dbReference type="EMBL" id="CP017599">
    <property type="protein sequence ID" value="AOX01212.1"/>
    <property type="molecule type" value="Genomic_DNA"/>
</dbReference>
<gene>
    <name evidence="1" type="ORF">BJP34_18790</name>
</gene>
<evidence type="ECO:0000313" key="1">
    <source>
        <dbReference type="EMBL" id="AOX01212.1"/>
    </source>
</evidence>
<sequence length="110" mass="12939">MVTWDSYLASIHKEYAQWWHLYTLTDVEDRKRKQQQATPMLFDFGLMVQTIKSQQPQTDLVVWIIIPLTCRESGVGSRESGVGVRRKFTVPRQYDKRYKSDAARSWGFPP</sequence>
<protein>
    <submittedName>
        <fullName evidence="1">Uncharacterized protein</fullName>
    </submittedName>
</protein>
<evidence type="ECO:0000313" key="2">
    <source>
        <dbReference type="Proteomes" id="UP000177870"/>
    </source>
</evidence>
<reference evidence="2" key="1">
    <citation type="submission" date="2016-10" db="EMBL/GenBank/DDBJ databases">
        <title>Comparative genomics uncovers the prolific and rare metabolic potential of the cyanobacterial genus Moorea.</title>
        <authorList>
            <person name="Leao T."/>
            <person name="Castelao G."/>
            <person name="Korobeynikov A."/>
            <person name="Monroe E.A."/>
            <person name="Podell S."/>
            <person name="Glukhov E."/>
            <person name="Allen E."/>
            <person name="Gerwick W.H."/>
            <person name="Gerwick L."/>
        </authorList>
    </citation>
    <scope>NUCLEOTIDE SEQUENCE [LARGE SCALE GENOMIC DNA]</scope>
    <source>
        <strain evidence="2">PAL-8-15-08-1</strain>
    </source>
</reference>
<accession>A0A1D8TU84</accession>